<dbReference type="GO" id="GO:0005886">
    <property type="term" value="C:plasma membrane"/>
    <property type="evidence" value="ECO:0007669"/>
    <property type="project" value="UniProtKB-SubCell"/>
</dbReference>
<evidence type="ECO:0000313" key="12">
    <source>
        <dbReference type="Proteomes" id="UP000315901"/>
    </source>
</evidence>
<dbReference type="PANTHER" id="PTHR43298">
    <property type="entry name" value="MULTIDRUG RESISTANCE PROTEIN NORM-RELATED"/>
    <property type="match status" value="1"/>
</dbReference>
<evidence type="ECO:0000256" key="9">
    <source>
        <dbReference type="ARBA" id="ARBA00031636"/>
    </source>
</evidence>
<feature type="transmembrane region" description="Helical" evidence="10">
    <location>
        <begin position="113"/>
        <end position="130"/>
    </location>
</feature>
<keyword evidence="8 10" id="KW-0472">Membrane</keyword>
<gene>
    <name evidence="11" type="ORF">FJM67_13660</name>
</gene>
<comment type="caution">
    <text evidence="11">The sequence shown here is derived from an EMBL/GenBank/DDBJ whole genome shotgun (WGS) entry which is preliminary data.</text>
</comment>
<feature type="transmembrane region" description="Helical" evidence="10">
    <location>
        <begin position="215"/>
        <end position="243"/>
    </location>
</feature>
<dbReference type="PIRSF" id="PIRSF006603">
    <property type="entry name" value="DinF"/>
    <property type="match status" value="1"/>
</dbReference>
<dbReference type="InterPro" id="IPR002528">
    <property type="entry name" value="MATE_fam"/>
</dbReference>
<keyword evidence="6 10" id="KW-1133">Transmembrane helix</keyword>
<dbReference type="EMBL" id="VFRR01000036">
    <property type="protein sequence ID" value="TPE48118.1"/>
    <property type="molecule type" value="Genomic_DNA"/>
</dbReference>
<dbReference type="Pfam" id="PF01554">
    <property type="entry name" value="MatE"/>
    <property type="match status" value="2"/>
</dbReference>
<evidence type="ECO:0000256" key="7">
    <source>
        <dbReference type="ARBA" id="ARBA00023065"/>
    </source>
</evidence>
<evidence type="ECO:0000256" key="3">
    <source>
        <dbReference type="ARBA" id="ARBA00022449"/>
    </source>
</evidence>
<keyword evidence="4" id="KW-1003">Cell membrane</keyword>
<feature type="transmembrane region" description="Helical" evidence="10">
    <location>
        <begin position="36"/>
        <end position="55"/>
    </location>
</feature>
<dbReference type="NCBIfam" id="TIGR00797">
    <property type="entry name" value="matE"/>
    <property type="match status" value="1"/>
</dbReference>
<sequence>MILTMSLELSISVVDTVMLGHYDPLHLAAVGLASSLWMPVGCFLIGVTFGLTPLITRHLHGRQRRLVNVYMSQALGLSVILGLVATLVCLTLLPVAAKWMASEPETQRVAAQYLYVFAPIFPLLALMTAYKNLFEAAGRPRIPLMVATLSLLLNILFNYAFIYGRLGMPEWGAKGAGLASAVAILLSVLVFVAYDRWWNRDTLFSHIHWRYVRQFSILLGLGTPAGFAFAFEITLFSSLTWLISAFGDLALGAGQIIMSYSSFLFTPLMAMSAVTAIVVAKAMSKEGVNGARLRVRIILLLGLGYVSVCFVLTQTFHEQIPYLFSGNDQVALLAASILLISSVYQFPDMAQTVLTGALRGFRDTRSSMIAMGVSLFGLSIPLGYWLAHFSPWAQTLNVRGLYVGLGVGLAVLALLLTWRYRLALKRFRGQRLPHPEEVA</sequence>
<dbReference type="Proteomes" id="UP000315901">
    <property type="component" value="Unassembled WGS sequence"/>
</dbReference>
<feature type="transmembrane region" description="Helical" evidence="10">
    <location>
        <begin position="399"/>
        <end position="418"/>
    </location>
</feature>
<comment type="subcellular location">
    <subcellularLocation>
        <location evidence="1">Cell inner membrane</location>
        <topology evidence="1">Multi-pass membrane protein</topology>
    </subcellularLocation>
</comment>
<dbReference type="InterPro" id="IPR050222">
    <property type="entry name" value="MATE_MdtK"/>
</dbReference>
<feature type="transmembrane region" description="Helical" evidence="10">
    <location>
        <begin position="67"/>
        <end position="93"/>
    </location>
</feature>
<dbReference type="AlphaFoldDB" id="A0A501WFC5"/>
<evidence type="ECO:0000256" key="2">
    <source>
        <dbReference type="ARBA" id="ARBA00022448"/>
    </source>
</evidence>
<keyword evidence="7" id="KW-0406">Ion transport</keyword>
<name>A0A501WFC5_9GAMM</name>
<dbReference type="GO" id="GO:0006811">
    <property type="term" value="P:monoatomic ion transport"/>
    <property type="evidence" value="ECO:0007669"/>
    <property type="project" value="UniProtKB-KW"/>
</dbReference>
<proteinExistence type="predicted"/>
<accession>A0A501WFC5</accession>
<protein>
    <recommendedName>
        <fullName evidence="9">Multidrug-efflux transporter</fullName>
    </recommendedName>
</protein>
<feature type="transmembrane region" description="Helical" evidence="10">
    <location>
        <begin position="329"/>
        <end position="347"/>
    </location>
</feature>
<feature type="transmembrane region" description="Helical" evidence="10">
    <location>
        <begin position="263"/>
        <end position="283"/>
    </location>
</feature>
<dbReference type="OrthoDB" id="9780160at2"/>
<evidence type="ECO:0000256" key="5">
    <source>
        <dbReference type="ARBA" id="ARBA00022692"/>
    </source>
</evidence>
<keyword evidence="2" id="KW-0813">Transport</keyword>
<dbReference type="PANTHER" id="PTHR43298:SF2">
    <property type="entry name" value="FMN_FAD EXPORTER YEEO-RELATED"/>
    <property type="match status" value="1"/>
</dbReference>
<dbReference type="GO" id="GO:0015297">
    <property type="term" value="F:antiporter activity"/>
    <property type="evidence" value="ECO:0007669"/>
    <property type="project" value="UniProtKB-KW"/>
</dbReference>
<keyword evidence="5 10" id="KW-0812">Transmembrane</keyword>
<evidence type="ECO:0000313" key="11">
    <source>
        <dbReference type="EMBL" id="TPE48118.1"/>
    </source>
</evidence>
<feature type="transmembrane region" description="Helical" evidence="10">
    <location>
        <begin position="175"/>
        <end position="194"/>
    </location>
</feature>
<evidence type="ECO:0000256" key="10">
    <source>
        <dbReference type="SAM" id="Phobius"/>
    </source>
</evidence>
<evidence type="ECO:0000256" key="6">
    <source>
        <dbReference type="ARBA" id="ARBA00022989"/>
    </source>
</evidence>
<feature type="transmembrane region" description="Helical" evidence="10">
    <location>
        <begin position="295"/>
        <end position="317"/>
    </location>
</feature>
<evidence type="ECO:0000256" key="1">
    <source>
        <dbReference type="ARBA" id="ARBA00004429"/>
    </source>
</evidence>
<organism evidence="11 12">
    <name type="scientific">Maribrevibacterium harenarium</name>
    <dbReference type="NCBI Taxonomy" id="2589817"/>
    <lineage>
        <taxon>Bacteria</taxon>
        <taxon>Pseudomonadati</taxon>
        <taxon>Pseudomonadota</taxon>
        <taxon>Gammaproteobacteria</taxon>
        <taxon>Oceanospirillales</taxon>
        <taxon>Oceanospirillaceae</taxon>
        <taxon>Maribrevibacterium</taxon>
    </lineage>
</organism>
<evidence type="ECO:0000256" key="8">
    <source>
        <dbReference type="ARBA" id="ARBA00023136"/>
    </source>
</evidence>
<dbReference type="GO" id="GO:0042910">
    <property type="term" value="F:xenobiotic transmembrane transporter activity"/>
    <property type="evidence" value="ECO:0007669"/>
    <property type="project" value="InterPro"/>
</dbReference>
<feature type="transmembrane region" description="Helical" evidence="10">
    <location>
        <begin position="368"/>
        <end position="387"/>
    </location>
</feature>
<reference evidence="11 12" key="1">
    <citation type="submission" date="2019-06" db="EMBL/GenBank/DDBJ databases">
        <title>A novel bacterium of genus Marinomonas, isolated from coastal sand.</title>
        <authorList>
            <person name="Huang H."/>
            <person name="Mo K."/>
            <person name="Hu Y."/>
        </authorList>
    </citation>
    <scope>NUCLEOTIDE SEQUENCE [LARGE SCALE GENOMIC DNA]</scope>
    <source>
        <strain evidence="11 12">HB171799</strain>
    </source>
</reference>
<keyword evidence="12" id="KW-1185">Reference proteome</keyword>
<dbReference type="InterPro" id="IPR048279">
    <property type="entry name" value="MdtK-like"/>
</dbReference>
<keyword evidence="3" id="KW-0050">Antiport</keyword>
<evidence type="ECO:0000256" key="4">
    <source>
        <dbReference type="ARBA" id="ARBA00022475"/>
    </source>
</evidence>
<feature type="transmembrane region" description="Helical" evidence="10">
    <location>
        <begin position="142"/>
        <end position="163"/>
    </location>
</feature>